<sequence>MNSPALIPHLVVDDGEAAIAFYEKAFGAKLEAKHPAEDGKRLMHAHLTLGAGALFLHDDFPEFGEHGAKAPARLGGTSCTFHLDVPDADAAWERAVGAGAAVLMPLDNQFWGMRYGQVKDPFGHVWSIGGPVK</sequence>
<dbReference type="EMBL" id="JAMBEP010000003">
    <property type="protein sequence ID" value="MCL1635503.1"/>
    <property type="molecule type" value="Genomic_DNA"/>
</dbReference>
<dbReference type="RefSeq" id="WP_249475120.1">
    <property type="nucleotide sequence ID" value="NZ_JAMBEP010000003.1"/>
</dbReference>
<dbReference type="InterPro" id="IPR004360">
    <property type="entry name" value="Glyas_Fos-R_dOase_dom"/>
</dbReference>
<dbReference type="InterPro" id="IPR037523">
    <property type="entry name" value="VOC_core"/>
</dbReference>
<reference evidence="2 3" key="1">
    <citation type="submission" date="2022-05" db="EMBL/GenBank/DDBJ databases">
        <title>Luteimonas sp. SX5, whole genome shotgun sequencing project.</title>
        <authorList>
            <person name="Zhao G."/>
            <person name="Shen L."/>
        </authorList>
    </citation>
    <scope>NUCLEOTIDE SEQUENCE [LARGE SCALE GENOMIC DNA]</scope>
    <source>
        <strain evidence="2 3">SX5</strain>
    </source>
</reference>
<protein>
    <submittedName>
        <fullName evidence="2">VOC family protein</fullName>
    </submittedName>
</protein>
<dbReference type="CDD" id="cd07246">
    <property type="entry name" value="VOC_like"/>
    <property type="match status" value="1"/>
</dbReference>
<evidence type="ECO:0000259" key="1">
    <source>
        <dbReference type="PROSITE" id="PS51819"/>
    </source>
</evidence>
<gene>
    <name evidence="2" type="ORF">M2650_12810</name>
</gene>
<organism evidence="2 3">
    <name type="scientific">Luteimonas galliterrae</name>
    <dbReference type="NCBI Taxonomy" id="2940486"/>
    <lineage>
        <taxon>Bacteria</taxon>
        <taxon>Pseudomonadati</taxon>
        <taxon>Pseudomonadota</taxon>
        <taxon>Gammaproteobacteria</taxon>
        <taxon>Lysobacterales</taxon>
        <taxon>Lysobacteraceae</taxon>
        <taxon>Luteimonas</taxon>
    </lineage>
</organism>
<accession>A0ABT0MLN5</accession>
<dbReference type="PANTHER" id="PTHR34109:SF1">
    <property type="entry name" value="VOC DOMAIN-CONTAINING PROTEIN"/>
    <property type="match status" value="1"/>
</dbReference>
<evidence type="ECO:0000313" key="3">
    <source>
        <dbReference type="Proteomes" id="UP001431217"/>
    </source>
</evidence>
<dbReference type="SUPFAM" id="SSF54593">
    <property type="entry name" value="Glyoxalase/Bleomycin resistance protein/Dihydroxybiphenyl dioxygenase"/>
    <property type="match status" value="1"/>
</dbReference>
<dbReference type="Pfam" id="PF00903">
    <property type="entry name" value="Glyoxalase"/>
    <property type="match status" value="1"/>
</dbReference>
<dbReference type="PANTHER" id="PTHR34109">
    <property type="entry name" value="BNAUNNG04460D PROTEIN-RELATED"/>
    <property type="match status" value="1"/>
</dbReference>
<dbReference type="Proteomes" id="UP001431217">
    <property type="component" value="Unassembled WGS sequence"/>
</dbReference>
<proteinExistence type="predicted"/>
<dbReference type="Gene3D" id="3.30.720.110">
    <property type="match status" value="1"/>
</dbReference>
<name>A0ABT0MLN5_9GAMM</name>
<comment type="caution">
    <text evidence="2">The sequence shown here is derived from an EMBL/GenBank/DDBJ whole genome shotgun (WGS) entry which is preliminary data.</text>
</comment>
<keyword evidence="3" id="KW-1185">Reference proteome</keyword>
<dbReference type="PROSITE" id="PS51819">
    <property type="entry name" value="VOC"/>
    <property type="match status" value="1"/>
</dbReference>
<feature type="domain" description="VOC" evidence="1">
    <location>
        <begin position="3"/>
        <end position="131"/>
    </location>
</feature>
<evidence type="ECO:0000313" key="2">
    <source>
        <dbReference type="EMBL" id="MCL1635503.1"/>
    </source>
</evidence>
<dbReference type="Gene3D" id="3.30.720.120">
    <property type="match status" value="1"/>
</dbReference>
<dbReference type="InterPro" id="IPR029068">
    <property type="entry name" value="Glyas_Bleomycin-R_OHBP_Dase"/>
</dbReference>